<organism evidence="2 3">
    <name type="scientific">Bradyrhizobium elkanii</name>
    <dbReference type="NCBI Taxonomy" id="29448"/>
    <lineage>
        <taxon>Bacteria</taxon>
        <taxon>Pseudomonadati</taxon>
        <taxon>Pseudomonadota</taxon>
        <taxon>Alphaproteobacteria</taxon>
        <taxon>Hyphomicrobiales</taxon>
        <taxon>Nitrobacteraceae</taxon>
        <taxon>Bradyrhizobium</taxon>
    </lineage>
</organism>
<proteinExistence type="predicted"/>
<comment type="caution">
    <text evidence="2">The sequence shown here is derived from an EMBL/GenBank/DDBJ whole genome shotgun (WGS) entry which is preliminary data.</text>
</comment>
<name>A0A4U6RWC7_BRAEL</name>
<gene>
    <name evidence="2" type="ORF">FDV58_28880</name>
</gene>
<dbReference type="RefSeq" id="WP_137482147.1">
    <property type="nucleotide sequence ID" value="NZ_SZZP01000020.1"/>
</dbReference>
<dbReference type="EMBL" id="SZZP01000020">
    <property type="protein sequence ID" value="TKV77882.1"/>
    <property type="molecule type" value="Genomic_DNA"/>
</dbReference>
<reference evidence="2 3" key="1">
    <citation type="submission" date="2019-05" db="EMBL/GenBank/DDBJ databases">
        <title>Draft Genome of Bradyrhizobium elkanii strain SEMIA 938, Used in Commercial Inoculants for Lupinus spp. in Brazil.</title>
        <authorList>
            <person name="Hungria M."/>
            <person name="Delamuta J.R.M."/>
            <person name="Ribeiro R.A."/>
            <person name="Nogueira M.A."/>
        </authorList>
    </citation>
    <scope>NUCLEOTIDE SEQUENCE [LARGE SCALE GENOMIC DNA]</scope>
    <source>
        <strain evidence="2 3">Semia 938</strain>
    </source>
</reference>
<dbReference type="AlphaFoldDB" id="A0A4U6RWC7"/>
<sequence length="107" mass="11712">MDTTEAASRVNMGKGVSIGTPDAPQHLQMQTAGLGGTLPRSAAYNGMSANDYLEMAKHCRRAKEATRDSFTRRYLEDMERSYRVPAASEAALEAYKKAQALLDESKP</sequence>
<evidence type="ECO:0000256" key="1">
    <source>
        <dbReference type="SAM" id="MobiDB-lite"/>
    </source>
</evidence>
<protein>
    <submittedName>
        <fullName evidence="2">Uncharacterized protein</fullName>
    </submittedName>
</protein>
<evidence type="ECO:0000313" key="2">
    <source>
        <dbReference type="EMBL" id="TKV77882.1"/>
    </source>
</evidence>
<accession>A0A4U6RWC7</accession>
<evidence type="ECO:0000313" key="3">
    <source>
        <dbReference type="Proteomes" id="UP000305095"/>
    </source>
</evidence>
<feature type="region of interest" description="Disordered" evidence="1">
    <location>
        <begin position="1"/>
        <end position="23"/>
    </location>
</feature>
<dbReference type="Proteomes" id="UP000305095">
    <property type="component" value="Unassembled WGS sequence"/>
</dbReference>